<gene>
    <name evidence="1" type="ORF">BofuT4_uP093930.1</name>
</gene>
<protein>
    <submittedName>
        <fullName evidence="1">Uncharacterized protein</fullName>
    </submittedName>
</protein>
<reference evidence="2" key="1">
    <citation type="journal article" date="2011" name="PLoS Genet.">
        <title>Genomic analysis of the necrotrophic fungal pathogens Sclerotinia sclerotiorum and Botrytis cinerea.</title>
        <authorList>
            <person name="Amselem J."/>
            <person name="Cuomo C.A."/>
            <person name="van Kan J.A."/>
            <person name="Viaud M."/>
            <person name="Benito E.P."/>
            <person name="Couloux A."/>
            <person name="Coutinho P.M."/>
            <person name="de Vries R.P."/>
            <person name="Dyer P.S."/>
            <person name="Fillinger S."/>
            <person name="Fournier E."/>
            <person name="Gout L."/>
            <person name="Hahn M."/>
            <person name="Kohn L."/>
            <person name="Lapalu N."/>
            <person name="Plummer K.M."/>
            <person name="Pradier J.M."/>
            <person name="Quevillon E."/>
            <person name="Sharon A."/>
            <person name="Simon A."/>
            <person name="ten Have A."/>
            <person name="Tudzynski B."/>
            <person name="Tudzynski P."/>
            <person name="Wincker P."/>
            <person name="Andrew M."/>
            <person name="Anthouard V."/>
            <person name="Beever R.E."/>
            <person name="Beffa R."/>
            <person name="Benoit I."/>
            <person name="Bouzid O."/>
            <person name="Brault B."/>
            <person name="Chen Z."/>
            <person name="Choquer M."/>
            <person name="Collemare J."/>
            <person name="Cotton P."/>
            <person name="Danchin E.G."/>
            <person name="Da Silva C."/>
            <person name="Gautier A."/>
            <person name="Giraud C."/>
            <person name="Giraud T."/>
            <person name="Gonzalez C."/>
            <person name="Grossetete S."/>
            <person name="Guldener U."/>
            <person name="Henrissat B."/>
            <person name="Howlett B.J."/>
            <person name="Kodira C."/>
            <person name="Kretschmer M."/>
            <person name="Lappartient A."/>
            <person name="Leroch M."/>
            <person name="Levis C."/>
            <person name="Mauceli E."/>
            <person name="Neuveglise C."/>
            <person name="Oeser B."/>
            <person name="Pearson M."/>
            <person name="Poulain J."/>
            <person name="Poussereau N."/>
            <person name="Quesneville H."/>
            <person name="Rascle C."/>
            <person name="Schumacher J."/>
            <person name="Segurens B."/>
            <person name="Sexton A."/>
            <person name="Silva E."/>
            <person name="Sirven C."/>
            <person name="Soanes D.M."/>
            <person name="Talbot N.J."/>
            <person name="Templeton M."/>
            <person name="Yandava C."/>
            <person name="Yarden O."/>
            <person name="Zeng Q."/>
            <person name="Rollins J.A."/>
            <person name="Lebrun M.H."/>
            <person name="Dickman M."/>
        </authorList>
    </citation>
    <scope>NUCLEOTIDE SEQUENCE [LARGE SCALE GENOMIC DNA]</scope>
    <source>
        <strain evidence="2">T4</strain>
    </source>
</reference>
<organism evidence="1 2">
    <name type="scientific">Botryotinia fuckeliana (strain T4)</name>
    <name type="common">Noble rot fungus</name>
    <name type="synonym">Botrytis cinerea</name>
    <dbReference type="NCBI Taxonomy" id="999810"/>
    <lineage>
        <taxon>Eukaryota</taxon>
        <taxon>Fungi</taxon>
        <taxon>Dikarya</taxon>
        <taxon>Ascomycota</taxon>
        <taxon>Pezizomycotina</taxon>
        <taxon>Leotiomycetes</taxon>
        <taxon>Helotiales</taxon>
        <taxon>Sclerotiniaceae</taxon>
        <taxon>Botrytis</taxon>
    </lineage>
</organism>
<sequence>MLFILNIILRSSSFDTSYNLGGLLQNSDCGYFGIDEGVRNQLRFMLATVLSLGTQQRFHERLNSTHFNSFQP</sequence>
<evidence type="ECO:0000313" key="2">
    <source>
        <dbReference type="Proteomes" id="UP000008177"/>
    </source>
</evidence>
<dbReference type="HOGENOM" id="CLU_2721932_0_0_1"/>
<evidence type="ECO:0000313" key="1">
    <source>
        <dbReference type="EMBL" id="CCD49685.1"/>
    </source>
</evidence>
<dbReference type="EMBL" id="FQ790321">
    <property type="protein sequence ID" value="CCD49685.1"/>
    <property type="molecule type" value="Genomic_DNA"/>
</dbReference>
<proteinExistence type="predicted"/>
<dbReference type="InParanoid" id="G2YD37"/>
<accession>G2YD37</accession>
<dbReference type="AlphaFoldDB" id="G2YD37"/>
<dbReference type="Proteomes" id="UP000008177">
    <property type="component" value="Unplaced contigs"/>
</dbReference>
<name>G2YD37_BOTF4</name>